<dbReference type="InterPro" id="IPR018823">
    <property type="entry name" value="ArAE_2_N"/>
</dbReference>
<evidence type="ECO:0000256" key="5">
    <source>
        <dbReference type="SAM" id="MobiDB-lite"/>
    </source>
</evidence>
<gene>
    <name evidence="10" type="ORF">P167DRAFT_537232</name>
</gene>
<dbReference type="Pfam" id="PF10334">
    <property type="entry name" value="BRE4"/>
    <property type="match status" value="1"/>
</dbReference>
<evidence type="ECO:0000259" key="7">
    <source>
        <dbReference type="Pfam" id="PF10334"/>
    </source>
</evidence>
<feature type="transmembrane region" description="Helical" evidence="6">
    <location>
        <begin position="145"/>
        <end position="163"/>
    </location>
</feature>
<evidence type="ECO:0000259" key="9">
    <source>
        <dbReference type="Pfam" id="PF13515"/>
    </source>
</evidence>
<accession>A0A3N4KK63</accession>
<keyword evidence="4 6" id="KW-0472">Membrane</keyword>
<keyword evidence="2 6" id="KW-0812">Transmembrane</keyword>
<evidence type="ECO:0008006" key="12">
    <source>
        <dbReference type="Google" id="ProtNLM"/>
    </source>
</evidence>
<dbReference type="GO" id="GO:0016020">
    <property type="term" value="C:membrane"/>
    <property type="evidence" value="ECO:0007669"/>
    <property type="project" value="UniProtKB-SubCell"/>
</dbReference>
<evidence type="ECO:0000256" key="2">
    <source>
        <dbReference type="ARBA" id="ARBA00022692"/>
    </source>
</evidence>
<dbReference type="PRINTS" id="PR02047">
    <property type="entry name" value="BREFELDNASP4"/>
</dbReference>
<organism evidence="10 11">
    <name type="scientific">Morchella conica CCBAS932</name>
    <dbReference type="NCBI Taxonomy" id="1392247"/>
    <lineage>
        <taxon>Eukaryota</taxon>
        <taxon>Fungi</taxon>
        <taxon>Dikarya</taxon>
        <taxon>Ascomycota</taxon>
        <taxon>Pezizomycotina</taxon>
        <taxon>Pezizomycetes</taxon>
        <taxon>Pezizales</taxon>
        <taxon>Morchellaceae</taxon>
        <taxon>Morchella</taxon>
    </lineage>
</organism>
<dbReference type="Pfam" id="PF10337">
    <property type="entry name" value="ArAE_2_N"/>
    <property type="match status" value="2"/>
</dbReference>
<feature type="domain" description="Putative ER transporter 6TM N-terminal" evidence="8">
    <location>
        <begin position="122"/>
        <end position="305"/>
    </location>
</feature>
<evidence type="ECO:0000313" key="10">
    <source>
        <dbReference type="EMBL" id="RPB10947.1"/>
    </source>
</evidence>
<evidence type="ECO:0000313" key="11">
    <source>
        <dbReference type="Proteomes" id="UP000277580"/>
    </source>
</evidence>
<dbReference type="InterPro" id="IPR018820">
    <property type="entry name" value="BRE4-related_DUF2421"/>
</dbReference>
<evidence type="ECO:0000256" key="6">
    <source>
        <dbReference type="SAM" id="Phobius"/>
    </source>
</evidence>
<feature type="transmembrane region" description="Helical" evidence="6">
    <location>
        <begin position="636"/>
        <end position="656"/>
    </location>
</feature>
<feature type="transmembrane region" description="Helical" evidence="6">
    <location>
        <begin position="36"/>
        <end position="52"/>
    </location>
</feature>
<feature type="transmembrane region" description="Helical" evidence="6">
    <location>
        <begin position="58"/>
        <end position="75"/>
    </location>
</feature>
<dbReference type="PANTHER" id="PTHR47804">
    <property type="entry name" value="60S RIBOSOMAL PROTEIN L19"/>
    <property type="match status" value="1"/>
</dbReference>
<feature type="region of interest" description="Disordered" evidence="5">
    <location>
        <begin position="517"/>
        <end position="536"/>
    </location>
</feature>
<dbReference type="PANTHER" id="PTHR47804:SF4">
    <property type="entry name" value="AFR661WP"/>
    <property type="match status" value="1"/>
</dbReference>
<reference evidence="10 11" key="1">
    <citation type="journal article" date="2018" name="Nat. Ecol. Evol.">
        <title>Pezizomycetes genomes reveal the molecular basis of ectomycorrhizal truffle lifestyle.</title>
        <authorList>
            <person name="Murat C."/>
            <person name="Payen T."/>
            <person name="Noel B."/>
            <person name="Kuo A."/>
            <person name="Morin E."/>
            <person name="Chen J."/>
            <person name="Kohler A."/>
            <person name="Krizsan K."/>
            <person name="Balestrini R."/>
            <person name="Da Silva C."/>
            <person name="Montanini B."/>
            <person name="Hainaut M."/>
            <person name="Levati E."/>
            <person name="Barry K.W."/>
            <person name="Belfiori B."/>
            <person name="Cichocki N."/>
            <person name="Clum A."/>
            <person name="Dockter R.B."/>
            <person name="Fauchery L."/>
            <person name="Guy J."/>
            <person name="Iotti M."/>
            <person name="Le Tacon F."/>
            <person name="Lindquist E.A."/>
            <person name="Lipzen A."/>
            <person name="Malagnac F."/>
            <person name="Mello A."/>
            <person name="Molinier V."/>
            <person name="Miyauchi S."/>
            <person name="Poulain J."/>
            <person name="Riccioni C."/>
            <person name="Rubini A."/>
            <person name="Sitrit Y."/>
            <person name="Splivallo R."/>
            <person name="Traeger S."/>
            <person name="Wang M."/>
            <person name="Zifcakova L."/>
            <person name="Wipf D."/>
            <person name="Zambonelli A."/>
            <person name="Paolocci F."/>
            <person name="Nowrousian M."/>
            <person name="Ottonello S."/>
            <person name="Baldrian P."/>
            <person name="Spatafora J.W."/>
            <person name="Henrissat B."/>
            <person name="Nagy L.G."/>
            <person name="Aury J.M."/>
            <person name="Wincker P."/>
            <person name="Grigoriev I.V."/>
            <person name="Bonfante P."/>
            <person name="Martin F.M."/>
        </authorList>
    </citation>
    <scope>NUCLEOTIDE SEQUENCE [LARGE SCALE GENOMIC DNA]</scope>
    <source>
        <strain evidence="10 11">CCBAS932</strain>
    </source>
</reference>
<dbReference type="InterPro" id="IPR023244">
    <property type="entry name" value="Brefeldin_A-sensitivity_4"/>
</dbReference>
<protein>
    <recommendedName>
        <fullName evidence="12">ER transporter 6TM N-terminal domain-containing protein</fullName>
    </recommendedName>
</protein>
<keyword evidence="11" id="KW-1185">Reference proteome</keyword>
<dbReference type="InterPro" id="IPR052430">
    <property type="entry name" value="IVT-Associated"/>
</dbReference>
<dbReference type="Proteomes" id="UP000277580">
    <property type="component" value="Unassembled WGS sequence"/>
</dbReference>
<dbReference type="OrthoDB" id="68611at2759"/>
<proteinExistence type="predicted"/>
<name>A0A3N4KK63_9PEZI</name>
<feature type="transmembrane region" description="Helical" evidence="6">
    <location>
        <begin position="121"/>
        <end position="138"/>
    </location>
</feature>
<dbReference type="AlphaFoldDB" id="A0A3N4KK63"/>
<comment type="subcellular location">
    <subcellularLocation>
        <location evidence="1">Membrane</location>
        <topology evidence="1">Multi-pass membrane protein</topology>
    </subcellularLocation>
</comment>
<feature type="domain" description="DUF2421" evidence="7">
    <location>
        <begin position="766"/>
        <end position="941"/>
    </location>
</feature>
<dbReference type="InParanoid" id="A0A3N4KK63"/>
<feature type="transmembrane region" description="Helical" evidence="6">
    <location>
        <begin position="561"/>
        <end position="580"/>
    </location>
</feature>
<feature type="transmembrane region" description="Helical" evidence="6">
    <location>
        <begin position="175"/>
        <end position="194"/>
    </location>
</feature>
<feature type="compositionally biased region" description="Basic and acidic residues" evidence="5">
    <location>
        <begin position="966"/>
        <end position="978"/>
    </location>
</feature>
<keyword evidence="3 6" id="KW-1133">Transmembrane helix</keyword>
<feature type="domain" description="Putative ER transporter 6TM N-terminal" evidence="8">
    <location>
        <begin position="34"/>
        <end position="112"/>
    </location>
</feature>
<evidence type="ECO:0000256" key="1">
    <source>
        <dbReference type="ARBA" id="ARBA00004141"/>
    </source>
</evidence>
<dbReference type="Pfam" id="PF13515">
    <property type="entry name" value="FUSC_2"/>
    <property type="match status" value="1"/>
</dbReference>
<feature type="region of interest" description="Disordered" evidence="5">
    <location>
        <begin position="966"/>
        <end position="985"/>
    </location>
</feature>
<evidence type="ECO:0000256" key="4">
    <source>
        <dbReference type="ARBA" id="ARBA00023136"/>
    </source>
</evidence>
<dbReference type="FunCoup" id="A0A3N4KK63">
    <property type="interactions" value="20"/>
</dbReference>
<evidence type="ECO:0000259" key="8">
    <source>
        <dbReference type="Pfam" id="PF10337"/>
    </source>
</evidence>
<dbReference type="EMBL" id="ML119139">
    <property type="protein sequence ID" value="RPB10947.1"/>
    <property type="molecule type" value="Genomic_DNA"/>
</dbReference>
<feature type="transmembrane region" description="Helical" evidence="6">
    <location>
        <begin position="87"/>
        <end position="109"/>
    </location>
</feature>
<dbReference type="InterPro" id="IPR049453">
    <property type="entry name" value="Memb_transporter_dom"/>
</dbReference>
<sequence length="1046" mass="116481">MAAVSGSSGAMLKAKATKRWGALKAELTRDRLPKRIFKCVLATTLTVIITLLPNIRHVYGPAAYLASITTVFVFGHPGRRLGSMVEALILSAVGAIIGVAWTTLATYLGSLVHASNPQAMMSIRAVFVVIALFVHGYIRSSTPRLYLLVLLMIFPVLIGLTSPSFEVSPMFPKQFLYPILTAVAIVLLVSVLVFPEFGSTYLGLTTIQTLQSTIKVQRSANALFVAYASATGDDKLLRELTASKADLRRQVAGCKGALTECSFELAFSVLAPWELRPIASRGIKRLVANTVSLVGACESEYALLGREQGPDTEKKEKDEIDKLRPKREIEGGDERLLRYLLRRVEQPLNGLQEVIDRSIDIVNTCVAYTYDVPTLPSHKQGGTPRRPHGVLLEELDIYIDTLSSAISRFGQLTTDALEGAAVLTEPVADAEGDVDVMPRDEVFLISSFMLNLRQAASHTLDMLVCSRELVEKRLERRERRRLWFPKIRFRKWLFSGREEADRMPSVNRAAFAVDGADGEESDYSSSRETLTRERRRREKKAKKVREKLADWLEWMAASDDVLYAFKLTLGVTICAWPAFVGSWAEWFYLNRGVWVALIFILVFENAVGSTIWIFALRAVGTVIGSTWGFAAYKSRGGNAVVIAVMIMIGSIPSYYVQLGTKYMKAGMVCTISMCVVAVSTHLQTVPGSSEENFYKRTVTMLIGGCVATLVQMIILPAKARVRLKESLASAIVQINKMESCIAYGVDEIRNITSSPRVFKKFERARKKAEASLASAETFLTYTRQEPRLKGSFEMQEVVYKEIIFVLRQIVDRMENLVQMRKAYGSAILEQYNARVYNYRRNVAASITLMLFACHEALITKLPLPQFLPSARIAHLRMVVRVRQLLMEEEDEQSHEGVHPASLAKRRALRLKFLSWNAATAALEECIEYVEELVDLLKMLVGANEFRSGLLNRPTYRDYVQRIREIRTRGPNKGEEDGRTVTTGNSLGRLTSRIMGSGMEDQAEAEDIPNPLQRIQSRKAAGAKLGKVKSDVVGGGSGGRRGSSKEE</sequence>
<feature type="domain" description="Integral membrane bound transporter" evidence="9">
    <location>
        <begin position="582"/>
        <end position="710"/>
    </location>
</feature>
<evidence type="ECO:0000256" key="3">
    <source>
        <dbReference type="ARBA" id="ARBA00022989"/>
    </source>
</evidence>
<feature type="region of interest" description="Disordered" evidence="5">
    <location>
        <begin position="1017"/>
        <end position="1046"/>
    </location>
</feature>
<dbReference type="STRING" id="1392247.A0A3N4KK63"/>